<dbReference type="Proteomes" id="UP000808337">
    <property type="component" value="Unassembled WGS sequence"/>
</dbReference>
<dbReference type="EMBL" id="JADKGY010000020">
    <property type="protein sequence ID" value="MBK9983495.1"/>
    <property type="molecule type" value="Genomic_DNA"/>
</dbReference>
<name>A0A9D7SXI8_9BACT</name>
<evidence type="ECO:0000313" key="1">
    <source>
        <dbReference type="EMBL" id="MBK9983495.1"/>
    </source>
</evidence>
<sequence length="238" mass="27680">MIRYRTTRSVICQFVMCLFLFLTKCKNPDENPQDLSGYYLPVTSFPEQGMMYIYGNVADTSADNEVWQHTLTSKNHITSINYDNRQQVVQKQYEQIVHNGVIIDSLILFFANASGATEKVPVKVLSASRFPFDAVDSTKVWLTKLEWWQPGDSLHVVLERRRRFMGHTVWADEGKSIPAIRFRTEDKFETEEVGWTNSEWTGEEIYAKGIGLVHYSRNISKQMHLEFDLESRKPVKEK</sequence>
<accession>A0A9D7SXI8</accession>
<comment type="caution">
    <text evidence="1">The sequence shown here is derived from an EMBL/GenBank/DDBJ whole genome shotgun (WGS) entry which is preliminary data.</text>
</comment>
<proteinExistence type="predicted"/>
<reference evidence="1 2" key="1">
    <citation type="submission" date="2020-10" db="EMBL/GenBank/DDBJ databases">
        <title>Connecting structure to function with the recovery of over 1000 high-quality activated sludge metagenome-assembled genomes encoding full-length rRNA genes using long-read sequencing.</title>
        <authorList>
            <person name="Singleton C.M."/>
            <person name="Petriglieri F."/>
            <person name="Kristensen J.M."/>
            <person name="Kirkegaard R.H."/>
            <person name="Michaelsen T.Y."/>
            <person name="Andersen M.H."/>
            <person name="Karst S.M."/>
            <person name="Dueholm M.S."/>
            <person name="Nielsen P.H."/>
            <person name="Albertsen M."/>
        </authorList>
    </citation>
    <scope>NUCLEOTIDE SEQUENCE [LARGE SCALE GENOMIC DNA]</scope>
    <source>
        <strain evidence="1">Ribe_18-Q3-R11-54_MAXAC.273</strain>
    </source>
</reference>
<protein>
    <submittedName>
        <fullName evidence="1">Uncharacterized protein</fullName>
    </submittedName>
</protein>
<dbReference type="AlphaFoldDB" id="A0A9D7SXI8"/>
<gene>
    <name evidence="1" type="ORF">IPP15_14100</name>
</gene>
<organism evidence="1 2">
    <name type="scientific">Candidatus Opimibacter skivensis</name>
    <dbReference type="NCBI Taxonomy" id="2982028"/>
    <lineage>
        <taxon>Bacteria</taxon>
        <taxon>Pseudomonadati</taxon>
        <taxon>Bacteroidota</taxon>
        <taxon>Saprospiria</taxon>
        <taxon>Saprospirales</taxon>
        <taxon>Saprospiraceae</taxon>
        <taxon>Candidatus Opimibacter</taxon>
    </lineage>
</organism>
<evidence type="ECO:0000313" key="2">
    <source>
        <dbReference type="Proteomes" id="UP000808337"/>
    </source>
</evidence>